<dbReference type="KEGG" id="pfus:ADJ77_05455"/>
<evidence type="ECO:0000313" key="2">
    <source>
        <dbReference type="EMBL" id="AKU69253.1"/>
    </source>
</evidence>
<reference evidence="3 5" key="2">
    <citation type="submission" date="2021-03" db="EMBL/GenBank/DDBJ databases">
        <title>Human Oral Microbial Genomes.</title>
        <authorList>
            <person name="Johnston C.D."/>
            <person name="Chen T."/>
            <person name="Dewhirst F.E."/>
        </authorList>
    </citation>
    <scope>NUCLEOTIDE SEQUENCE [LARGE SCALE GENOMIC DNA]</scope>
    <source>
        <strain evidence="3 5">W1435</strain>
    </source>
</reference>
<dbReference type="EMBL" id="CP012074">
    <property type="protein sequence ID" value="AKU69253.1"/>
    <property type="molecule type" value="Genomic_DNA"/>
</dbReference>
<dbReference type="Proteomes" id="UP000682005">
    <property type="component" value="Chromosome 1"/>
</dbReference>
<accession>A0A0K1NK40</accession>
<dbReference type="Proteomes" id="UP000060345">
    <property type="component" value="Chromosome 1"/>
</dbReference>
<dbReference type="RefSeq" id="WP_025077853.1">
    <property type="nucleotide sequence ID" value="NZ_BAKO01000005.1"/>
</dbReference>
<evidence type="ECO:0000256" key="1">
    <source>
        <dbReference type="SAM" id="SignalP"/>
    </source>
</evidence>
<sequence length="251" mass="27461">MKKYIKSLLLLALAAVVFTGCKEEYGTDPGNDGTPVATVYQYTVGKGYNSDNDCLIRVATNAAVADVYYLSELKSAKEARKMTEAQYSDYVVANGKKIDVKASAYKDVYITDLHGVYTITVVAVNGGEKTSQSVEFTGLDYKALGSFPYMSEMFGDMGKVDVEYSEIGNRYRIKSLWAEGYGFSFSPDGSKVTVYPASMVTGYVHPSYGMMSVADQGSSYDEATKTFTFNFKYLVSAGSFGIKVETLTLKN</sequence>
<feature type="chain" id="PRO_5044544548" evidence="1">
    <location>
        <begin position="23"/>
        <end position="251"/>
    </location>
</feature>
<gene>
    <name evidence="2" type="ORF">ADJ77_05455</name>
    <name evidence="3" type="ORF">J5A51_12540</name>
</gene>
<protein>
    <submittedName>
        <fullName evidence="2">Uncharacterized protein</fullName>
    </submittedName>
</protein>
<reference evidence="2 4" key="1">
    <citation type="submission" date="2015-07" db="EMBL/GenBank/DDBJ databases">
        <authorList>
            <person name="Noorani M."/>
        </authorList>
    </citation>
    <scope>NUCLEOTIDE SEQUENCE [LARGE SCALE GENOMIC DNA]</scope>
    <source>
        <strain evidence="2 4">W1435</strain>
    </source>
</reference>
<proteinExistence type="predicted"/>
<keyword evidence="5" id="KW-1185">Reference proteome</keyword>
<evidence type="ECO:0000313" key="5">
    <source>
        <dbReference type="Proteomes" id="UP000682005"/>
    </source>
</evidence>
<organism evidence="2 4">
    <name type="scientific">Prevotella fusca JCM 17724</name>
    <dbReference type="NCBI Taxonomy" id="1236517"/>
    <lineage>
        <taxon>Bacteria</taxon>
        <taxon>Pseudomonadati</taxon>
        <taxon>Bacteroidota</taxon>
        <taxon>Bacteroidia</taxon>
        <taxon>Bacteroidales</taxon>
        <taxon>Prevotellaceae</taxon>
        <taxon>Prevotella</taxon>
    </lineage>
</organism>
<dbReference type="EMBL" id="CP072370">
    <property type="protein sequence ID" value="QUB86883.1"/>
    <property type="molecule type" value="Genomic_DNA"/>
</dbReference>
<feature type="signal peptide" evidence="1">
    <location>
        <begin position="1"/>
        <end position="22"/>
    </location>
</feature>
<dbReference type="AlphaFoldDB" id="A0A0K1NK40"/>
<evidence type="ECO:0000313" key="4">
    <source>
        <dbReference type="Proteomes" id="UP000060345"/>
    </source>
</evidence>
<dbReference type="STRING" id="1236517.ADJ77_05455"/>
<keyword evidence="1" id="KW-0732">Signal</keyword>
<dbReference type="PROSITE" id="PS51257">
    <property type="entry name" value="PROKAR_LIPOPROTEIN"/>
    <property type="match status" value="1"/>
</dbReference>
<evidence type="ECO:0000313" key="3">
    <source>
        <dbReference type="EMBL" id="QUB86883.1"/>
    </source>
</evidence>
<name>A0A0K1NK40_9BACT</name>
<dbReference type="OrthoDB" id="1091851at2"/>